<dbReference type="AlphaFoldDB" id="A0A2T0WE89"/>
<dbReference type="InterPro" id="IPR036737">
    <property type="entry name" value="OmpA-like_sf"/>
</dbReference>
<dbReference type="Gene3D" id="3.30.1330.60">
    <property type="entry name" value="OmpA-like domain"/>
    <property type="match status" value="1"/>
</dbReference>
<keyword evidence="3" id="KW-0998">Cell outer membrane</keyword>
<dbReference type="InterPro" id="IPR006664">
    <property type="entry name" value="OMP_bac"/>
</dbReference>
<organism evidence="7 8">
    <name type="scientific">Mongoliibacter ruber</name>
    <dbReference type="NCBI Taxonomy" id="1750599"/>
    <lineage>
        <taxon>Bacteria</taxon>
        <taxon>Pseudomonadati</taxon>
        <taxon>Bacteroidota</taxon>
        <taxon>Cytophagia</taxon>
        <taxon>Cytophagales</taxon>
        <taxon>Cyclobacteriaceae</taxon>
        <taxon>Mongoliibacter</taxon>
    </lineage>
</organism>
<keyword evidence="5" id="KW-0732">Signal</keyword>
<name>A0A2T0WE89_9BACT</name>
<evidence type="ECO:0000259" key="6">
    <source>
        <dbReference type="PROSITE" id="PS51123"/>
    </source>
</evidence>
<dbReference type="EMBL" id="PVTR01000015">
    <property type="protein sequence ID" value="PRY85028.1"/>
    <property type="molecule type" value="Genomic_DNA"/>
</dbReference>
<evidence type="ECO:0000256" key="3">
    <source>
        <dbReference type="ARBA" id="ARBA00023237"/>
    </source>
</evidence>
<dbReference type="PANTHER" id="PTHR30329:SF21">
    <property type="entry name" value="LIPOPROTEIN YIAD-RELATED"/>
    <property type="match status" value="1"/>
</dbReference>
<evidence type="ECO:0000256" key="5">
    <source>
        <dbReference type="SAM" id="SignalP"/>
    </source>
</evidence>
<dbReference type="RefSeq" id="WP_106135305.1">
    <property type="nucleotide sequence ID" value="NZ_PVTR01000015.1"/>
</dbReference>
<feature type="signal peptide" evidence="5">
    <location>
        <begin position="1"/>
        <end position="20"/>
    </location>
</feature>
<evidence type="ECO:0000256" key="2">
    <source>
        <dbReference type="ARBA" id="ARBA00023136"/>
    </source>
</evidence>
<feature type="chain" id="PRO_5015647990" evidence="5">
    <location>
        <begin position="21"/>
        <end position="275"/>
    </location>
</feature>
<dbReference type="InterPro" id="IPR006665">
    <property type="entry name" value="OmpA-like"/>
</dbReference>
<evidence type="ECO:0000313" key="7">
    <source>
        <dbReference type="EMBL" id="PRY85028.1"/>
    </source>
</evidence>
<dbReference type="CDD" id="cd07185">
    <property type="entry name" value="OmpA_C-like"/>
    <property type="match status" value="1"/>
</dbReference>
<dbReference type="OrthoDB" id="9792021at2"/>
<protein>
    <submittedName>
        <fullName evidence="7">Outer membrane protein OmpA-like peptidoglycan-associated protein</fullName>
    </submittedName>
</protein>
<sequence length="275" mass="31333">MNKLFSSVILAIWLSTPIFAQSPCNPHPLFNVLPQHSISGCEEKEYDNIQVDYTDKDGTWIQYERAGYFLKTYYTFDGEWEKRPSNAMIFQNYIHAVTSKGGTVIHRSNSNLFLHFKSEGESWYVHIQSDQSGTFSVSCVREENMNQYIVLSAEDIDREIKATGKALFYGIYFDTDKAYIKPESKATLEEMAKYLNSNLNVKVYIVGHTDNTGTLEHNQKLSEERAKAVINALTTDYKIPSENIEAKGLGPLSPIASNLDEEGKSKNRRVEMVLR</sequence>
<dbReference type="PANTHER" id="PTHR30329">
    <property type="entry name" value="STATOR ELEMENT OF FLAGELLAR MOTOR COMPLEX"/>
    <property type="match status" value="1"/>
</dbReference>
<gene>
    <name evidence="7" type="ORF">CLW00_11569</name>
</gene>
<dbReference type="SUPFAM" id="SSF103088">
    <property type="entry name" value="OmpA-like"/>
    <property type="match status" value="1"/>
</dbReference>
<keyword evidence="8" id="KW-1185">Reference proteome</keyword>
<comment type="caution">
    <text evidence="7">The sequence shown here is derived from an EMBL/GenBank/DDBJ whole genome shotgun (WGS) entry which is preliminary data.</text>
</comment>
<dbReference type="InterPro" id="IPR050330">
    <property type="entry name" value="Bact_OuterMem_StrucFunc"/>
</dbReference>
<feature type="domain" description="OmpA-like" evidence="6">
    <location>
        <begin position="160"/>
        <end position="275"/>
    </location>
</feature>
<dbReference type="Pfam" id="PF00691">
    <property type="entry name" value="OmpA"/>
    <property type="match status" value="1"/>
</dbReference>
<dbReference type="PRINTS" id="PR01021">
    <property type="entry name" value="OMPADOMAIN"/>
</dbReference>
<reference evidence="7 8" key="1">
    <citation type="submission" date="2018-03" db="EMBL/GenBank/DDBJ databases">
        <title>Genomic Encyclopedia of Archaeal and Bacterial Type Strains, Phase II (KMG-II): from individual species to whole genera.</title>
        <authorList>
            <person name="Goeker M."/>
        </authorList>
    </citation>
    <scope>NUCLEOTIDE SEQUENCE [LARGE SCALE GENOMIC DNA]</scope>
    <source>
        <strain evidence="7 8">DSM 27929</strain>
    </source>
</reference>
<dbReference type="Proteomes" id="UP000238157">
    <property type="component" value="Unassembled WGS sequence"/>
</dbReference>
<evidence type="ECO:0000256" key="4">
    <source>
        <dbReference type="PROSITE-ProRule" id="PRU00473"/>
    </source>
</evidence>
<evidence type="ECO:0000313" key="8">
    <source>
        <dbReference type="Proteomes" id="UP000238157"/>
    </source>
</evidence>
<evidence type="ECO:0000256" key="1">
    <source>
        <dbReference type="ARBA" id="ARBA00004442"/>
    </source>
</evidence>
<dbReference type="PROSITE" id="PS51123">
    <property type="entry name" value="OMPA_2"/>
    <property type="match status" value="1"/>
</dbReference>
<keyword evidence="2 4" id="KW-0472">Membrane</keyword>
<accession>A0A2T0WE89</accession>
<dbReference type="GO" id="GO:0009279">
    <property type="term" value="C:cell outer membrane"/>
    <property type="evidence" value="ECO:0007669"/>
    <property type="project" value="UniProtKB-SubCell"/>
</dbReference>
<comment type="subcellular location">
    <subcellularLocation>
        <location evidence="1">Cell outer membrane</location>
    </subcellularLocation>
</comment>
<proteinExistence type="predicted"/>